<accession>A0A8X6RSG4</accession>
<gene>
    <name evidence="1" type="ORF">TNCV_4906201</name>
</gene>
<protein>
    <submittedName>
        <fullName evidence="1">Uncharacterized protein</fullName>
    </submittedName>
</protein>
<evidence type="ECO:0000313" key="1">
    <source>
        <dbReference type="EMBL" id="GFX97969.1"/>
    </source>
</evidence>
<sequence length="247" mass="28469">MELKEFRGQYYVGLSKCSDSSNEVIRNRFNIPLAQLEEKRLSRPDQENSPSRKPNQLIFLCENYEVSNQRDLQDIRLANVCIKIPYWLAEYLTDYKKQNFIPMDAEEQVLTKIVEVEIRGVDIYRPVGEFRRANSYCHLSSSDICSLLFDDLLPLRAELLHSPVCRRTCLYLRQTGQGTDLKPQLNLMLFYARSFERSKTSGILTASVPASMLDVATYRTLTPTIFHGSPKMCMIPQCSDGCDLPYN</sequence>
<name>A0A8X6RSG4_TRICX</name>
<proteinExistence type="predicted"/>
<reference evidence="1" key="1">
    <citation type="submission" date="2020-08" db="EMBL/GenBank/DDBJ databases">
        <title>Multicomponent nature underlies the extraordinary mechanical properties of spider dragline silk.</title>
        <authorList>
            <person name="Kono N."/>
            <person name="Nakamura H."/>
            <person name="Mori M."/>
            <person name="Yoshida Y."/>
            <person name="Ohtoshi R."/>
            <person name="Malay A.D."/>
            <person name="Moran D.A.P."/>
            <person name="Tomita M."/>
            <person name="Numata K."/>
            <person name="Arakawa K."/>
        </authorList>
    </citation>
    <scope>NUCLEOTIDE SEQUENCE</scope>
</reference>
<organism evidence="1 2">
    <name type="scientific">Trichonephila clavipes</name>
    <name type="common">Golden silk orbweaver</name>
    <name type="synonym">Nephila clavipes</name>
    <dbReference type="NCBI Taxonomy" id="2585209"/>
    <lineage>
        <taxon>Eukaryota</taxon>
        <taxon>Metazoa</taxon>
        <taxon>Ecdysozoa</taxon>
        <taxon>Arthropoda</taxon>
        <taxon>Chelicerata</taxon>
        <taxon>Arachnida</taxon>
        <taxon>Araneae</taxon>
        <taxon>Araneomorphae</taxon>
        <taxon>Entelegynae</taxon>
        <taxon>Araneoidea</taxon>
        <taxon>Nephilidae</taxon>
        <taxon>Trichonephila</taxon>
    </lineage>
</organism>
<keyword evidence="2" id="KW-1185">Reference proteome</keyword>
<dbReference type="AlphaFoldDB" id="A0A8X6RSG4"/>
<dbReference type="Proteomes" id="UP000887159">
    <property type="component" value="Unassembled WGS sequence"/>
</dbReference>
<dbReference type="EMBL" id="BMAU01021201">
    <property type="protein sequence ID" value="GFX97969.1"/>
    <property type="molecule type" value="Genomic_DNA"/>
</dbReference>
<comment type="caution">
    <text evidence="1">The sequence shown here is derived from an EMBL/GenBank/DDBJ whole genome shotgun (WGS) entry which is preliminary data.</text>
</comment>
<evidence type="ECO:0000313" key="2">
    <source>
        <dbReference type="Proteomes" id="UP000887159"/>
    </source>
</evidence>